<gene>
    <name evidence="3" type="ORF">UX70_C0001G0888</name>
</gene>
<evidence type="ECO:0000313" key="3">
    <source>
        <dbReference type="EMBL" id="AKM78598.1"/>
    </source>
</evidence>
<keyword evidence="1" id="KW-1133">Transmembrane helix</keyword>
<evidence type="ECO:0000313" key="4">
    <source>
        <dbReference type="Proteomes" id="UP000035656"/>
    </source>
</evidence>
<dbReference type="EMBL" id="CP011209">
    <property type="protein sequence ID" value="AKM78598.1"/>
    <property type="molecule type" value="Genomic_DNA"/>
</dbReference>
<sequence length="347" mass="38316">MSRGLKRFTYGVGFLAFWGAIIFSGYVLLFRSMPTCFDARQNGTETGIDCGGGCAPCGQKYAQDIGVDSIARFAAGDTRTVVVAYLENPNREFGFKDVTYTITATDKNGMTIKASSDHIFLYDRSSKIGRYVVATIDAGIEEIDDLVMTFSAPEVVAREDFIEPRVNIKRSSTDVVGVRIVTEPLYVFTKDLAMKATGEDVQKLEEFLYKKQFFMKLSDETFDLDTKIALTAYQKANNISPESGIFDAETRTNVNADIERVTKAIISPDGSVSINGNIKNDDISDASKVVITGLLYDAMGIQVGGSKTELDNLRGAEERIFKILFPKTVPIDRVDTSKTRLYVDSIK</sequence>
<dbReference type="Pfam" id="PF01471">
    <property type="entry name" value="PG_binding_1"/>
    <property type="match status" value="1"/>
</dbReference>
<dbReference type="SUPFAM" id="SSF47090">
    <property type="entry name" value="PGBD-like"/>
    <property type="match status" value="1"/>
</dbReference>
<proteinExistence type="predicted"/>
<dbReference type="InterPro" id="IPR002477">
    <property type="entry name" value="Peptidoglycan-bd-like"/>
</dbReference>
<dbReference type="AlphaFoldDB" id="A0A0G4ATU5"/>
<dbReference type="KEGG" id="pwo:UX70_C0001G0888"/>
<organism evidence="3 4">
    <name type="scientific">Candidatus Wolfebacteria bacterium GW2011_GWB1_47_1</name>
    <dbReference type="NCBI Taxonomy" id="1619007"/>
    <lineage>
        <taxon>Bacteria</taxon>
        <taxon>Candidatus Wolfeibacteriota</taxon>
    </lineage>
</organism>
<protein>
    <submittedName>
        <fullName evidence="3">MAM protein</fullName>
    </submittedName>
</protein>
<evidence type="ECO:0000259" key="2">
    <source>
        <dbReference type="Pfam" id="PF01471"/>
    </source>
</evidence>
<feature type="transmembrane region" description="Helical" evidence="1">
    <location>
        <begin position="12"/>
        <end position="30"/>
    </location>
</feature>
<dbReference type="Proteomes" id="UP000035656">
    <property type="component" value="Chromosome"/>
</dbReference>
<dbReference type="InterPro" id="IPR036365">
    <property type="entry name" value="PGBD-like_sf"/>
</dbReference>
<keyword evidence="1" id="KW-0812">Transmembrane</keyword>
<dbReference type="PATRIC" id="fig|1619007.4.peg.871"/>
<dbReference type="InterPro" id="IPR036366">
    <property type="entry name" value="PGBDSf"/>
</dbReference>
<reference evidence="3 4" key="1">
    <citation type="journal article" date="2015" name="Nature">
        <title>rRNA introns, odd ribosomes, and small enigmatic genomes across a large radiation of phyla.</title>
        <authorList>
            <person name="Brown C.T."/>
            <person name="Hug L.A."/>
            <person name="Thomas B.C."/>
            <person name="Sharon I."/>
            <person name="Castelle C.J."/>
            <person name="Singh A."/>
            <person name="Wilkins M.J."/>
            <person name="Williams K.H."/>
            <person name="Banfield J.F."/>
        </authorList>
    </citation>
    <scope>NUCLEOTIDE SEQUENCE [LARGE SCALE GENOMIC DNA]</scope>
</reference>
<keyword evidence="1" id="KW-0472">Membrane</keyword>
<evidence type="ECO:0000256" key="1">
    <source>
        <dbReference type="SAM" id="Phobius"/>
    </source>
</evidence>
<accession>A0A0G4ATU5</accession>
<dbReference type="Gene3D" id="1.10.101.10">
    <property type="entry name" value="PGBD-like superfamily/PGBD"/>
    <property type="match status" value="1"/>
</dbReference>
<name>A0A0G4ATU5_9BACT</name>
<feature type="domain" description="Peptidoglycan binding-like" evidence="2">
    <location>
        <begin position="197"/>
        <end position="251"/>
    </location>
</feature>